<dbReference type="PANTHER" id="PTHR12110:SF48">
    <property type="entry name" value="BLL3656 PROTEIN"/>
    <property type="match status" value="1"/>
</dbReference>
<sequence length="286" mass="31098">MKFGIELLTVFDLDPISFIEIAANQGSSTISLGLSQFPKPVFGCEPWSIKEDQALFHSVQSALRQNEVGVALGEGFAIRAGQNIQQLDTDLGLMAELGASRINTVVMGVEGKEADAQLLWLAERCAGLGMKMTLEFAPGLSVATVAQALECLERVDHPNAYLLIDTMHWFRSGGCVQDITRVPAGLIDYVQISDCRLRNEAKGGQLRAENLNGYMQEATFERLLPGLGELPLLDFCSALERVSQTPLVYSIELPNLAQAQMAESASAWVHQCLCATRSVLNPPQTS</sequence>
<dbReference type="Gene3D" id="3.20.20.150">
    <property type="entry name" value="Divalent-metal-dependent TIM barrel enzymes"/>
    <property type="match status" value="1"/>
</dbReference>
<dbReference type="EMBL" id="BAABLX010000004">
    <property type="protein sequence ID" value="GAA4932477.1"/>
    <property type="molecule type" value="Genomic_DNA"/>
</dbReference>
<proteinExistence type="predicted"/>
<feature type="domain" description="Xylose isomerase-like TIM barrel" evidence="1">
    <location>
        <begin position="82"/>
        <end position="266"/>
    </location>
</feature>
<reference evidence="3" key="1">
    <citation type="journal article" date="2019" name="Int. J. Syst. Evol. Microbiol.">
        <title>The Global Catalogue of Microorganisms (GCM) 10K type strain sequencing project: providing services to taxonomists for standard genome sequencing and annotation.</title>
        <authorList>
            <consortium name="The Broad Institute Genomics Platform"/>
            <consortium name="The Broad Institute Genome Sequencing Center for Infectious Disease"/>
            <person name="Wu L."/>
            <person name="Ma J."/>
        </authorList>
    </citation>
    <scope>NUCLEOTIDE SEQUENCE [LARGE SCALE GENOMIC DNA]</scope>
    <source>
        <strain evidence="3">JCM 19134</strain>
    </source>
</reference>
<accession>A0AAV3TXR6</accession>
<dbReference type="AlphaFoldDB" id="A0AAV3TXR6"/>
<dbReference type="Proteomes" id="UP001409585">
    <property type="component" value="Unassembled WGS sequence"/>
</dbReference>
<name>A0AAV3TXR6_9ALTE</name>
<dbReference type="InterPro" id="IPR036237">
    <property type="entry name" value="Xyl_isomerase-like_sf"/>
</dbReference>
<comment type="caution">
    <text evidence="2">The sequence shown here is derived from an EMBL/GenBank/DDBJ whole genome shotgun (WGS) entry which is preliminary data.</text>
</comment>
<dbReference type="InterPro" id="IPR050312">
    <property type="entry name" value="IolE/XylAMocC-like"/>
</dbReference>
<dbReference type="InterPro" id="IPR013022">
    <property type="entry name" value="Xyl_isomerase-like_TIM-brl"/>
</dbReference>
<dbReference type="SUPFAM" id="SSF51658">
    <property type="entry name" value="Xylose isomerase-like"/>
    <property type="match status" value="1"/>
</dbReference>
<dbReference type="PANTHER" id="PTHR12110">
    <property type="entry name" value="HYDROXYPYRUVATE ISOMERASE"/>
    <property type="match status" value="1"/>
</dbReference>
<evidence type="ECO:0000259" key="1">
    <source>
        <dbReference type="Pfam" id="PF01261"/>
    </source>
</evidence>
<evidence type="ECO:0000313" key="3">
    <source>
        <dbReference type="Proteomes" id="UP001409585"/>
    </source>
</evidence>
<gene>
    <name evidence="2" type="ORF">GCM10025791_06270</name>
</gene>
<protein>
    <recommendedName>
        <fullName evidence="1">Xylose isomerase-like TIM barrel domain-containing protein</fullName>
    </recommendedName>
</protein>
<evidence type="ECO:0000313" key="2">
    <source>
        <dbReference type="EMBL" id="GAA4932477.1"/>
    </source>
</evidence>
<dbReference type="Pfam" id="PF01261">
    <property type="entry name" value="AP_endonuc_2"/>
    <property type="match status" value="1"/>
</dbReference>
<keyword evidence="3" id="KW-1185">Reference proteome</keyword>
<organism evidence="2 3">
    <name type="scientific">Halioxenophilus aromaticivorans</name>
    <dbReference type="NCBI Taxonomy" id="1306992"/>
    <lineage>
        <taxon>Bacteria</taxon>
        <taxon>Pseudomonadati</taxon>
        <taxon>Pseudomonadota</taxon>
        <taxon>Gammaproteobacteria</taxon>
        <taxon>Alteromonadales</taxon>
        <taxon>Alteromonadaceae</taxon>
        <taxon>Halioxenophilus</taxon>
    </lineage>
</organism>
<dbReference type="RefSeq" id="WP_345416902.1">
    <property type="nucleotide sequence ID" value="NZ_AP031496.1"/>
</dbReference>